<evidence type="ECO:0000313" key="1">
    <source>
        <dbReference type="EMBL" id="GBM27560.1"/>
    </source>
</evidence>
<comment type="caution">
    <text evidence="1">The sequence shown here is derived from an EMBL/GenBank/DDBJ whole genome shotgun (WGS) entry which is preliminary data.</text>
</comment>
<evidence type="ECO:0000313" key="2">
    <source>
        <dbReference type="Proteomes" id="UP000499080"/>
    </source>
</evidence>
<dbReference type="AlphaFoldDB" id="A0A4Y2EEK2"/>
<dbReference type="Proteomes" id="UP000499080">
    <property type="component" value="Unassembled WGS sequence"/>
</dbReference>
<protein>
    <submittedName>
        <fullName evidence="1">Uncharacterized protein</fullName>
    </submittedName>
</protein>
<dbReference type="EMBL" id="BGPR01000589">
    <property type="protein sequence ID" value="GBM27560.1"/>
    <property type="molecule type" value="Genomic_DNA"/>
</dbReference>
<organism evidence="1 2">
    <name type="scientific">Araneus ventricosus</name>
    <name type="common">Orbweaver spider</name>
    <name type="synonym">Epeira ventricosa</name>
    <dbReference type="NCBI Taxonomy" id="182803"/>
    <lineage>
        <taxon>Eukaryota</taxon>
        <taxon>Metazoa</taxon>
        <taxon>Ecdysozoa</taxon>
        <taxon>Arthropoda</taxon>
        <taxon>Chelicerata</taxon>
        <taxon>Arachnida</taxon>
        <taxon>Araneae</taxon>
        <taxon>Araneomorphae</taxon>
        <taxon>Entelegynae</taxon>
        <taxon>Araneoidea</taxon>
        <taxon>Araneidae</taxon>
        <taxon>Araneus</taxon>
    </lineage>
</organism>
<sequence>MDGSDSEFIFCGNKLDNDIVLVEKGQESIIQTSLRLEDGLHERLRGKTKITVHKSCRQKCTPPSSIRASIKQKKQKQIKVFCFEEFGGEV</sequence>
<accession>A0A4Y2EEK2</accession>
<keyword evidence="2" id="KW-1185">Reference proteome</keyword>
<gene>
    <name evidence="1" type="ORF">AVEN_97076_1</name>
</gene>
<proteinExistence type="predicted"/>
<reference evidence="1 2" key="1">
    <citation type="journal article" date="2019" name="Sci. Rep.">
        <title>Orb-weaving spider Araneus ventricosus genome elucidates the spidroin gene catalogue.</title>
        <authorList>
            <person name="Kono N."/>
            <person name="Nakamura H."/>
            <person name="Ohtoshi R."/>
            <person name="Moran D.A.P."/>
            <person name="Shinohara A."/>
            <person name="Yoshida Y."/>
            <person name="Fujiwara M."/>
            <person name="Mori M."/>
            <person name="Tomita M."/>
            <person name="Arakawa K."/>
        </authorList>
    </citation>
    <scope>NUCLEOTIDE SEQUENCE [LARGE SCALE GENOMIC DNA]</scope>
</reference>
<name>A0A4Y2EEK2_ARAVE</name>